<organism evidence="2 3">
    <name type="scientific">Alkalimonas cellulosilytica</name>
    <dbReference type="NCBI Taxonomy" id="3058395"/>
    <lineage>
        <taxon>Bacteria</taxon>
        <taxon>Pseudomonadati</taxon>
        <taxon>Pseudomonadota</taxon>
        <taxon>Gammaproteobacteria</taxon>
        <taxon>Alkalimonas</taxon>
    </lineage>
</organism>
<evidence type="ECO:0000313" key="2">
    <source>
        <dbReference type="EMBL" id="MEE2003255.1"/>
    </source>
</evidence>
<dbReference type="Proteomes" id="UP001336314">
    <property type="component" value="Unassembled WGS sequence"/>
</dbReference>
<dbReference type="EMBL" id="JAUHLI010000027">
    <property type="protein sequence ID" value="MEE2003255.1"/>
    <property type="molecule type" value="Genomic_DNA"/>
</dbReference>
<keyword evidence="1" id="KW-0812">Transmembrane</keyword>
<keyword evidence="1" id="KW-0472">Membrane</keyword>
<accession>A0ABU7JAM9</accession>
<gene>
    <name evidence="2" type="ORF">QWY20_17520</name>
</gene>
<feature type="transmembrane region" description="Helical" evidence="1">
    <location>
        <begin position="431"/>
        <end position="450"/>
    </location>
</feature>
<sequence>MRYFPVVLIIYLFLQIQSVVVLWSLQSRLTAFSDLEIYQMYGYAAVGLGVAVLVLRWQLKLFTGNNFLGYTCGVALGAVALLSTIVVMHKVVQTIPSLIPAEYRVKAYQSSLRILAEPSKESFWSFYQPTTAPADYSRYIQYLVNQLEPEQHELIDLYHKQLFNLQQFARLYHHGTDTFDEQKVRRLVANAYFSAQSELRGPDMYAPLSAATSLFYVTASPLKTRAVFQNGLRDATTKHSGTLTLLAPILMLENEKRYDGLPFIDAVLRHHQNFGHLDLAWQKLTAQLAFLEKSPHNKMNLLDSLRRAYSDEILQAKGLEGRYLMPFHQSGMPPLEQAEFIYLAERVAPLWMLGGAPQSRVRLLAQLAERDNEQVNRWVREFHRSQQSIDERHYNMVQYTVMHWLLESENLWRFKAYTQAYGDLIRLSTTLPMLLILALCGALLTAVALFKAGLLWVLVGVGSACISLLLAASPLSMALFKLLAWLSTGVVFES</sequence>
<feature type="transmembrane region" description="Helical" evidence="1">
    <location>
        <begin position="456"/>
        <end position="480"/>
    </location>
</feature>
<feature type="transmembrane region" description="Helical" evidence="1">
    <location>
        <begin position="6"/>
        <end position="25"/>
    </location>
</feature>
<name>A0ABU7JAM9_9GAMM</name>
<evidence type="ECO:0000256" key="1">
    <source>
        <dbReference type="SAM" id="Phobius"/>
    </source>
</evidence>
<keyword evidence="3" id="KW-1185">Reference proteome</keyword>
<evidence type="ECO:0000313" key="3">
    <source>
        <dbReference type="Proteomes" id="UP001336314"/>
    </source>
</evidence>
<feature type="transmembrane region" description="Helical" evidence="1">
    <location>
        <begin position="67"/>
        <end position="88"/>
    </location>
</feature>
<proteinExistence type="predicted"/>
<dbReference type="RefSeq" id="WP_330130299.1">
    <property type="nucleotide sequence ID" value="NZ_JAUHLI010000027.1"/>
</dbReference>
<reference evidence="2 3" key="1">
    <citation type="submission" date="2023-07" db="EMBL/GenBank/DDBJ databases">
        <title>Alkalimonas sp., MEB108 novel, alkaliphilic bacterium isolated from Lonar Lake, India.</title>
        <authorList>
            <person name="Joshi A."/>
            <person name="Thite S."/>
        </authorList>
    </citation>
    <scope>NUCLEOTIDE SEQUENCE [LARGE SCALE GENOMIC DNA]</scope>
    <source>
        <strain evidence="2 3">MEB108</strain>
    </source>
</reference>
<keyword evidence="1" id="KW-1133">Transmembrane helix</keyword>
<protein>
    <submittedName>
        <fullName evidence="2">Uncharacterized protein</fullName>
    </submittedName>
</protein>
<feature type="transmembrane region" description="Helical" evidence="1">
    <location>
        <begin position="37"/>
        <end position="55"/>
    </location>
</feature>
<comment type="caution">
    <text evidence="2">The sequence shown here is derived from an EMBL/GenBank/DDBJ whole genome shotgun (WGS) entry which is preliminary data.</text>
</comment>